<evidence type="ECO:0000313" key="1">
    <source>
        <dbReference type="EMBL" id="KAK3237100.1"/>
    </source>
</evidence>
<protein>
    <submittedName>
        <fullName evidence="1">Uncharacterized protein</fullName>
    </submittedName>
</protein>
<dbReference type="AlphaFoldDB" id="A0AAE0ESD5"/>
<proteinExistence type="predicted"/>
<dbReference type="EMBL" id="LGRX02034702">
    <property type="protein sequence ID" value="KAK3237100.1"/>
    <property type="molecule type" value="Genomic_DNA"/>
</dbReference>
<comment type="caution">
    <text evidence="1">The sequence shown here is derived from an EMBL/GenBank/DDBJ whole genome shotgun (WGS) entry which is preliminary data.</text>
</comment>
<gene>
    <name evidence="1" type="ORF">CYMTET_52795</name>
</gene>
<keyword evidence="2" id="KW-1185">Reference proteome</keyword>
<sequence>MVLISTTLNSEIYPPGKYFHLAAGRASAVVREWLAGARLVALLKGDFGNNVWPIACGEDDERDGLRAIQVGVAVEGGADLCVHTVQAAFDRHPEWVCVKADEEWLQCGAEP</sequence>
<reference evidence="1 2" key="1">
    <citation type="journal article" date="2015" name="Genome Biol. Evol.">
        <title>Comparative Genomics of a Bacterivorous Green Alga Reveals Evolutionary Causalities and Consequences of Phago-Mixotrophic Mode of Nutrition.</title>
        <authorList>
            <person name="Burns J.A."/>
            <person name="Paasch A."/>
            <person name="Narechania A."/>
            <person name="Kim E."/>
        </authorList>
    </citation>
    <scope>NUCLEOTIDE SEQUENCE [LARGE SCALE GENOMIC DNA]</scope>
    <source>
        <strain evidence="1 2">PLY_AMNH</strain>
    </source>
</reference>
<dbReference type="Proteomes" id="UP001190700">
    <property type="component" value="Unassembled WGS sequence"/>
</dbReference>
<accession>A0AAE0ESD5</accession>
<name>A0AAE0ESD5_9CHLO</name>
<organism evidence="1 2">
    <name type="scientific">Cymbomonas tetramitiformis</name>
    <dbReference type="NCBI Taxonomy" id="36881"/>
    <lineage>
        <taxon>Eukaryota</taxon>
        <taxon>Viridiplantae</taxon>
        <taxon>Chlorophyta</taxon>
        <taxon>Pyramimonadophyceae</taxon>
        <taxon>Pyramimonadales</taxon>
        <taxon>Pyramimonadaceae</taxon>
        <taxon>Cymbomonas</taxon>
    </lineage>
</organism>
<evidence type="ECO:0000313" key="2">
    <source>
        <dbReference type="Proteomes" id="UP001190700"/>
    </source>
</evidence>